<organism evidence="14">
    <name type="scientific">Zea mays</name>
    <name type="common">Maize</name>
    <dbReference type="NCBI Taxonomy" id="4577"/>
    <lineage>
        <taxon>Eukaryota</taxon>
        <taxon>Viridiplantae</taxon>
        <taxon>Streptophyta</taxon>
        <taxon>Embryophyta</taxon>
        <taxon>Tracheophyta</taxon>
        <taxon>Spermatophyta</taxon>
        <taxon>Magnoliopsida</taxon>
        <taxon>Liliopsida</taxon>
        <taxon>Poales</taxon>
        <taxon>Poaceae</taxon>
        <taxon>PACMAD clade</taxon>
        <taxon>Panicoideae</taxon>
        <taxon>Andropogonodae</taxon>
        <taxon>Andropogoneae</taxon>
        <taxon>Tripsacinae</taxon>
        <taxon>Zea</taxon>
    </lineage>
</organism>
<dbReference type="GO" id="GO:0008173">
    <property type="term" value="F:RNA methyltransferase activity"/>
    <property type="evidence" value="ECO:0007669"/>
    <property type="project" value="InterPro"/>
</dbReference>
<dbReference type="InterPro" id="IPR006638">
    <property type="entry name" value="Elp3/MiaA/NifB-like_rSAM"/>
</dbReference>
<dbReference type="EMBL" id="CM000784">
    <property type="protein sequence ID" value="AQK98009.1"/>
    <property type="molecule type" value="Genomic_DNA"/>
</dbReference>
<dbReference type="NCBIfam" id="TIGR00048">
    <property type="entry name" value="rRNA_mod_RlmN"/>
    <property type="match status" value="1"/>
</dbReference>
<dbReference type="InParanoid" id="A0A1D6G3V2"/>
<comment type="cofactor">
    <cofactor evidence="1">
        <name>[4Fe-4S] cluster</name>
        <dbReference type="ChEBI" id="CHEBI:49883"/>
    </cofactor>
</comment>
<evidence type="ECO:0000256" key="11">
    <source>
        <dbReference type="ARBA" id="ARBA00023014"/>
    </source>
</evidence>
<evidence type="ECO:0000256" key="1">
    <source>
        <dbReference type="ARBA" id="ARBA00001966"/>
    </source>
</evidence>
<name>A0A1D6G3V2_MAIZE</name>
<evidence type="ECO:0000256" key="6">
    <source>
        <dbReference type="ARBA" id="ARBA00022603"/>
    </source>
</evidence>
<dbReference type="HAMAP" id="MF_01849">
    <property type="entry name" value="RNA_methyltr_RlmN"/>
    <property type="match status" value="1"/>
</dbReference>
<dbReference type="InterPro" id="IPR058240">
    <property type="entry name" value="rSAM_sf"/>
</dbReference>
<evidence type="ECO:0000256" key="10">
    <source>
        <dbReference type="ARBA" id="ARBA00023004"/>
    </source>
</evidence>
<feature type="domain" description="Radical SAM core" evidence="13">
    <location>
        <begin position="164"/>
        <end position="395"/>
    </location>
</feature>
<dbReference type="InterPro" id="IPR013785">
    <property type="entry name" value="Aldolase_TIM"/>
</dbReference>
<dbReference type="GO" id="GO:0030488">
    <property type="term" value="P:tRNA methylation"/>
    <property type="evidence" value="ECO:0007669"/>
    <property type="project" value="InterPro"/>
</dbReference>
<evidence type="ECO:0000256" key="4">
    <source>
        <dbReference type="ARBA" id="ARBA00022490"/>
    </source>
</evidence>
<dbReference type="InterPro" id="IPR007197">
    <property type="entry name" value="rSAM"/>
</dbReference>
<evidence type="ECO:0000256" key="5">
    <source>
        <dbReference type="ARBA" id="ARBA00022552"/>
    </source>
</evidence>
<keyword evidence="7" id="KW-0808">Transferase</keyword>
<dbReference type="AlphaFoldDB" id="A0A1D6G3V2"/>
<keyword evidence="12" id="KW-1015">Disulfide bond</keyword>
<evidence type="ECO:0000313" key="14">
    <source>
        <dbReference type="EMBL" id="AQK98009.1"/>
    </source>
</evidence>
<dbReference type="GO" id="GO:0046872">
    <property type="term" value="F:metal ion binding"/>
    <property type="evidence" value="ECO:0007669"/>
    <property type="project" value="UniProtKB-KW"/>
</dbReference>
<dbReference type="SMR" id="A0A1D6G3V2"/>
<dbReference type="FunCoup" id="A0A1D6G3V2">
    <property type="interactions" value="536"/>
</dbReference>
<evidence type="ECO:0000256" key="3">
    <source>
        <dbReference type="ARBA" id="ARBA00022485"/>
    </source>
</evidence>
<dbReference type="OMA" id="MGEPAHN"/>
<dbReference type="Gene3D" id="1.10.150.530">
    <property type="match status" value="1"/>
</dbReference>
<protein>
    <submittedName>
        <fullName evidence="14">Radical SAM superfamily protein</fullName>
    </submittedName>
</protein>
<evidence type="ECO:0000256" key="12">
    <source>
        <dbReference type="ARBA" id="ARBA00023157"/>
    </source>
</evidence>
<dbReference type="GO" id="GO:0005737">
    <property type="term" value="C:cytoplasm"/>
    <property type="evidence" value="ECO:0007669"/>
    <property type="project" value="UniProtKB-SubCell"/>
</dbReference>
<accession>A0A1D6G3V2</accession>
<sequence>MAAPQHVRAAPLARALRATATATATATASVPVPVPVPAGIKSQGTSRRALLGLSEPQLRQLAIDLGQQSYRGKQLHDLLYKSRAKQIQEFNHVPKAFREALLGAGWSVGRSPVHHAVTASDGTTKILLKLEDNRLIETVGIPVDDDNKGSSRLTACVSSQVLSVDPLLLGTVIQTVVGCPLRCSFCATGKGGFARNLQPHEIVEQVLAIEETFKHRVTNVVFMGMGEPMMNLKSVLEAHQCFNKELKIGQRMMTISTVGVPNTIKMLASHKLQSTLAVSLHAPNQKLRETIVPSAKSYPLGALMDDCKSYFLETGRRVSFEYTLLAGINDEKEHAEELAELLRMCGGGYHVNLIPYNPIEGSEYKRPYRKVVQAFVDALEARKITVSVRRTRGLDANAACGQLRNEFQKNPLLEIEPSPSTERTLVAA</sequence>
<keyword evidence="4" id="KW-0963">Cytoplasm</keyword>
<dbReference type="Pfam" id="PF04055">
    <property type="entry name" value="Radical_SAM"/>
    <property type="match status" value="1"/>
</dbReference>
<evidence type="ECO:0000256" key="9">
    <source>
        <dbReference type="ARBA" id="ARBA00022723"/>
    </source>
</evidence>
<dbReference type="InterPro" id="IPR004383">
    <property type="entry name" value="rRNA_lsu_MTrfase_RlmN/Cfr"/>
</dbReference>
<dbReference type="InterPro" id="IPR040072">
    <property type="entry name" value="Methyltransferase_A"/>
</dbReference>
<proteinExistence type="inferred from homology"/>
<reference evidence="14" key="1">
    <citation type="submission" date="2015-12" db="EMBL/GenBank/DDBJ databases">
        <title>Update maize B73 reference genome by single molecule sequencing technologies.</title>
        <authorList>
            <consortium name="Maize Genome Sequencing Project"/>
            <person name="Ware D."/>
        </authorList>
    </citation>
    <scope>NUCLEOTIDE SEQUENCE</scope>
    <source>
        <tissue evidence="14">Seedling</tissue>
    </source>
</reference>
<gene>
    <name evidence="14" type="ORF">ZEAMMB73_Zm00001d011780</name>
</gene>
<dbReference type="PIRSF" id="PIRSF006004">
    <property type="entry name" value="CHP00048"/>
    <property type="match status" value="1"/>
</dbReference>
<dbReference type="SFLD" id="SFLDS00029">
    <property type="entry name" value="Radical_SAM"/>
    <property type="match status" value="1"/>
</dbReference>
<evidence type="ECO:0000256" key="8">
    <source>
        <dbReference type="ARBA" id="ARBA00022691"/>
    </source>
</evidence>
<dbReference type="SMART" id="SM00729">
    <property type="entry name" value="Elp3"/>
    <property type="match status" value="1"/>
</dbReference>
<comment type="subcellular location">
    <subcellularLocation>
        <location evidence="2">Cytoplasm</location>
    </subcellularLocation>
</comment>
<dbReference type="GO" id="GO:0070475">
    <property type="term" value="P:rRNA base methylation"/>
    <property type="evidence" value="ECO:0007669"/>
    <property type="project" value="InterPro"/>
</dbReference>
<keyword evidence="8" id="KW-0949">S-adenosyl-L-methionine</keyword>
<keyword evidence="6" id="KW-0489">Methyltransferase</keyword>
<dbReference type="SUPFAM" id="SSF102114">
    <property type="entry name" value="Radical SAM enzymes"/>
    <property type="match status" value="1"/>
</dbReference>
<keyword evidence="11" id="KW-0411">Iron-sulfur</keyword>
<keyword evidence="5" id="KW-0698">rRNA processing</keyword>
<dbReference type="PANTHER" id="PTHR30544">
    <property type="entry name" value="23S RRNA METHYLTRANSFERASE"/>
    <property type="match status" value="1"/>
</dbReference>
<dbReference type="InterPro" id="IPR027492">
    <property type="entry name" value="RNA_MTrfase_RlmN"/>
</dbReference>
<evidence type="ECO:0000256" key="2">
    <source>
        <dbReference type="ARBA" id="ARBA00004496"/>
    </source>
</evidence>
<keyword evidence="10" id="KW-0408">Iron</keyword>
<dbReference type="Gene3D" id="3.20.20.70">
    <property type="entry name" value="Aldolase class I"/>
    <property type="match status" value="2"/>
</dbReference>
<evidence type="ECO:0000259" key="13">
    <source>
        <dbReference type="PROSITE" id="PS51918"/>
    </source>
</evidence>
<dbReference type="ExpressionAtlas" id="A0A1D6G3V2">
    <property type="expression patterns" value="baseline and differential"/>
</dbReference>
<dbReference type="IntAct" id="A0A1D6G3V2">
    <property type="interactions" value="1"/>
</dbReference>
<keyword evidence="3" id="KW-0004">4Fe-4S</keyword>
<dbReference type="FunFam" id="3.20.20.70:FF:000486">
    <property type="match status" value="1"/>
</dbReference>
<evidence type="ECO:0000256" key="7">
    <source>
        <dbReference type="ARBA" id="ARBA00022679"/>
    </source>
</evidence>
<dbReference type="PROSITE" id="PS51918">
    <property type="entry name" value="RADICAL_SAM"/>
    <property type="match status" value="1"/>
</dbReference>
<dbReference type="PANTHER" id="PTHR30544:SF5">
    <property type="entry name" value="RADICAL SAM CORE DOMAIN-CONTAINING PROTEIN"/>
    <property type="match status" value="1"/>
</dbReference>
<keyword evidence="9" id="KW-0479">Metal-binding</keyword>
<dbReference type="CDD" id="cd01335">
    <property type="entry name" value="Radical_SAM"/>
    <property type="match status" value="1"/>
</dbReference>
<dbReference type="GO" id="GO:0051539">
    <property type="term" value="F:4 iron, 4 sulfur cluster binding"/>
    <property type="evidence" value="ECO:0007669"/>
    <property type="project" value="UniProtKB-KW"/>
</dbReference>